<dbReference type="RefSeq" id="WP_166988987.1">
    <property type="nucleotide sequence ID" value="NZ_CP061169.1"/>
</dbReference>
<evidence type="ECO:0000256" key="1">
    <source>
        <dbReference type="SAM" id="MobiDB-lite"/>
    </source>
</evidence>
<dbReference type="Gene3D" id="1.10.260.40">
    <property type="entry name" value="lambda repressor-like DNA-binding domains"/>
    <property type="match status" value="1"/>
</dbReference>
<feature type="domain" description="HTH cro/C1-type" evidence="2">
    <location>
        <begin position="26"/>
        <end position="79"/>
    </location>
</feature>
<dbReference type="SUPFAM" id="SSF47413">
    <property type="entry name" value="lambda repressor-like DNA-binding domains"/>
    <property type="match status" value="1"/>
</dbReference>
<keyword evidence="4" id="KW-1185">Reference proteome</keyword>
<feature type="region of interest" description="Disordered" evidence="1">
    <location>
        <begin position="1"/>
        <end position="21"/>
    </location>
</feature>
<dbReference type="InterPro" id="IPR010982">
    <property type="entry name" value="Lambda_DNA-bd_dom_sf"/>
</dbReference>
<organism evidence="3 4">
    <name type="scientific">Paramicrobacterium chengjingii</name>
    <dbReference type="NCBI Taxonomy" id="2769067"/>
    <lineage>
        <taxon>Bacteria</taxon>
        <taxon>Bacillati</taxon>
        <taxon>Actinomycetota</taxon>
        <taxon>Actinomycetes</taxon>
        <taxon>Micrococcales</taxon>
        <taxon>Microbacteriaceae</taxon>
        <taxon>Paramicrobacterium</taxon>
    </lineage>
</organism>
<gene>
    <name evidence="3" type="ORF">HCR76_05570</name>
</gene>
<evidence type="ECO:0000259" key="2">
    <source>
        <dbReference type="PROSITE" id="PS50943"/>
    </source>
</evidence>
<protein>
    <recommendedName>
        <fullName evidence="2">HTH cro/C1-type domain-containing protein</fullName>
    </recommendedName>
</protein>
<name>A0ABX6YMK1_9MICO</name>
<dbReference type="CDD" id="cd00093">
    <property type="entry name" value="HTH_XRE"/>
    <property type="match status" value="1"/>
</dbReference>
<sequence>MMATTPRLLPSAPVAPSPTQRSGGLIRAELLSRGLSQADLVRELGWSRRRASNVWHGRRIMTTDLGELAFYLDVPPSIFVAMNEEAH</sequence>
<dbReference type="EMBL" id="CP061169">
    <property type="protein sequence ID" value="QPZ39525.1"/>
    <property type="molecule type" value="Genomic_DNA"/>
</dbReference>
<dbReference type="Proteomes" id="UP000662814">
    <property type="component" value="Chromosome"/>
</dbReference>
<dbReference type="PROSITE" id="PS50943">
    <property type="entry name" value="HTH_CROC1"/>
    <property type="match status" value="1"/>
</dbReference>
<dbReference type="InterPro" id="IPR001387">
    <property type="entry name" value="Cro/C1-type_HTH"/>
</dbReference>
<reference evidence="3 4" key="1">
    <citation type="submission" date="2020-12" db="EMBL/GenBank/DDBJ databases">
        <title>Microbacterium sp. HY060.</title>
        <authorList>
            <person name="Zhou J."/>
        </authorList>
    </citation>
    <scope>NUCLEOTIDE SEQUENCE [LARGE SCALE GENOMIC DNA]</scope>
    <source>
        <strain evidence="3 4">HY60</strain>
    </source>
</reference>
<evidence type="ECO:0000313" key="3">
    <source>
        <dbReference type="EMBL" id="QPZ39525.1"/>
    </source>
</evidence>
<proteinExistence type="predicted"/>
<evidence type="ECO:0000313" key="4">
    <source>
        <dbReference type="Proteomes" id="UP000662814"/>
    </source>
</evidence>
<accession>A0ABX6YMK1</accession>